<dbReference type="Gene3D" id="3.40.50.360">
    <property type="match status" value="1"/>
</dbReference>
<accession>H6SLY0</accession>
<dbReference type="AlphaFoldDB" id="H6SLY0"/>
<reference evidence="3 4" key="1">
    <citation type="submission" date="2012-02" db="EMBL/GenBank/DDBJ databases">
        <title>Shotgun genome sequence of Phaeospirillum photometricum DSM 122.</title>
        <authorList>
            <person name="Duquesne K."/>
            <person name="Sturgis J."/>
        </authorList>
    </citation>
    <scope>NUCLEOTIDE SEQUENCE [LARGE SCALE GENOMIC DNA]</scope>
    <source>
        <strain evidence="4">DSM122</strain>
    </source>
</reference>
<protein>
    <submittedName>
        <fullName evidence="3">Glutathione-regulated potassium-efflux system ancillary protein KefG</fullName>
    </submittedName>
</protein>
<dbReference type="SUPFAM" id="SSF52218">
    <property type="entry name" value="Flavoproteins"/>
    <property type="match status" value="1"/>
</dbReference>
<dbReference type="GO" id="GO:0009055">
    <property type="term" value="F:electron transfer activity"/>
    <property type="evidence" value="ECO:0007669"/>
    <property type="project" value="TreeGrafter"/>
</dbReference>
<evidence type="ECO:0000313" key="4">
    <source>
        <dbReference type="Proteomes" id="UP000033220"/>
    </source>
</evidence>
<name>H6SLY0_PARPM</name>
<dbReference type="OrthoDB" id="9798454at2"/>
<evidence type="ECO:0000256" key="1">
    <source>
        <dbReference type="ARBA" id="ARBA00023002"/>
    </source>
</evidence>
<feature type="domain" description="Flavodoxin-like fold" evidence="2">
    <location>
        <begin position="4"/>
        <end position="171"/>
    </location>
</feature>
<dbReference type="PATRIC" id="fig|1150469.3.peg.2676"/>
<dbReference type="RefSeq" id="WP_014415628.1">
    <property type="nucleotide sequence ID" value="NC_017059.1"/>
</dbReference>
<dbReference type="GO" id="GO:0010181">
    <property type="term" value="F:FMN binding"/>
    <property type="evidence" value="ECO:0007669"/>
    <property type="project" value="TreeGrafter"/>
</dbReference>
<sequence>MSFVLVVFVHPAVRRSRLNRSLRDAVRDLEGVRVHDLYETYPDFFIDVAAEQAVLREAGALVVQHPIYWYSCPALLKEWFDLVWQQGFAFGPGERALAGKPWVSAVSTGSQPGAYHPEGLHRFTLEEILRPFEATARLCGMTWQDPFVTHDAVGVSAEVVREIGQAYRRRLEALRDALKGP</sequence>
<evidence type="ECO:0000313" key="3">
    <source>
        <dbReference type="EMBL" id="CCG08995.1"/>
    </source>
</evidence>
<dbReference type="STRING" id="1150469.RSPPHO_02369"/>
<dbReference type="InterPro" id="IPR003680">
    <property type="entry name" value="Flavodoxin_fold"/>
</dbReference>
<dbReference type="Proteomes" id="UP000033220">
    <property type="component" value="Chromosome DSM 122"/>
</dbReference>
<dbReference type="HOGENOM" id="CLU_058643_0_1_5"/>
<evidence type="ECO:0000259" key="2">
    <source>
        <dbReference type="Pfam" id="PF02525"/>
    </source>
</evidence>
<keyword evidence="1" id="KW-0560">Oxidoreductase</keyword>
<dbReference type="PANTHER" id="PTHR47307">
    <property type="entry name" value="GLUTATHIONE-REGULATED POTASSIUM-EFFLUX SYSTEM ANCILLARY PROTEIN KEFG"/>
    <property type="match status" value="1"/>
</dbReference>
<dbReference type="KEGG" id="rpm:RSPPHO_02369"/>
<dbReference type="InterPro" id="IPR029039">
    <property type="entry name" value="Flavoprotein-like_sf"/>
</dbReference>
<organism evidence="3 4">
    <name type="scientific">Pararhodospirillum photometricum DSM 122</name>
    <dbReference type="NCBI Taxonomy" id="1150469"/>
    <lineage>
        <taxon>Bacteria</taxon>
        <taxon>Pseudomonadati</taxon>
        <taxon>Pseudomonadota</taxon>
        <taxon>Alphaproteobacteria</taxon>
        <taxon>Rhodospirillales</taxon>
        <taxon>Rhodospirillaceae</taxon>
        <taxon>Pararhodospirillum</taxon>
    </lineage>
</organism>
<dbReference type="GO" id="GO:0003955">
    <property type="term" value="F:NAD(P)H dehydrogenase (quinone) activity"/>
    <property type="evidence" value="ECO:0007669"/>
    <property type="project" value="TreeGrafter"/>
</dbReference>
<dbReference type="PANTHER" id="PTHR47307:SF1">
    <property type="entry name" value="GLUTATHIONE-REGULATED POTASSIUM-EFFLUX SYSTEM ANCILLARY PROTEIN KEFG"/>
    <property type="match status" value="1"/>
</dbReference>
<dbReference type="InterPro" id="IPR046980">
    <property type="entry name" value="KefG/KefF"/>
</dbReference>
<dbReference type="EMBL" id="HE663493">
    <property type="protein sequence ID" value="CCG08995.1"/>
    <property type="molecule type" value="Genomic_DNA"/>
</dbReference>
<dbReference type="Pfam" id="PF02525">
    <property type="entry name" value="Flavodoxin_2"/>
    <property type="match status" value="1"/>
</dbReference>
<keyword evidence="4" id="KW-1185">Reference proteome</keyword>
<dbReference type="eggNOG" id="COG2249">
    <property type="taxonomic scope" value="Bacteria"/>
</dbReference>
<gene>
    <name evidence="3" type="primary">kefG</name>
    <name evidence="3" type="ORF">RSPPHO_02369</name>
</gene>
<proteinExistence type="predicted"/>